<comment type="caution">
    <text evidence="9">The sequence shown here is derived from an EMBL/GenBank/DDBJ whole genome shotgun (WGS) entry which is preliminary data.</text>
</comment>
<dbReference type="Pfam" id="PF25183">
    <property type="entry name" value="OMP_b-brl_4"/>
    <property type="match status" value="2"/>
</dbReference>
<accession>A0A839UNT0</accession>
<evidence type="ECO:0000256" key="7">
    <source>
        <dbReference type="SAM" id="SignalP"/>
    </source>
</evidence>
<evidence type="ECO:0000256" key="3">
    <source>
        <dbReference type="ARBA" id="ARBA00022452"/>
    </source>
</evidence>
<protein>
    <submittedName>
        <fullName evidence="9">Outer membrane receptor for ferrienterochelin and colicin</fullName>
    </submittedName>
</protein>
<evidence type="ECO:0000256" key="4">
    <source>
        <dbReference type="ARBA" id="ARBA00022692"/>
    </source>
</evidence>
<proteinExistence type="predicted"/>
<evidence type="ECO:0000313" key="10">
    <source>
        <dbReference type="Proteomes" id="UP000559987"/>
    </source>
</evidence>
<evidence type="ECO:0000256" key="5">
    <source>
        <dbReference type="ARBA" id="ARBA00023136"/>
    </source>
</evidence>
<dbReference type="InterPro" id="IPR057601">
    <property type="entry name" value="Oar-like_b-barrel"/>
</dbReference>
<dbReference type="Gene3D" id="2.40.170.20">
    <property type="entry name" value="TonB-dependent receptor, beta-barrel domain"/>
    <property type="match status" value="1"/>
</dbReference>
<comment type="subcellular location">
    <subcellularLocation>
        <location evidence="1">Cell outer membrane</location>
        <topology evidence="1">Multi-pass membrane protein</topology>
    </subcellularLocation>
</comment>
<dbReference type="SUPFAM" id="SSF49464">
    <property type="entry name" value="Carboxypeptidase regulatory domain-like"/>
    <property type="match status" value="1"/>
</dbReference>
<dbReference type="SUPFAM" id="SSF56935">
    <property type="entry name" value="Porins"/>
    <property type="match status" value="1"/>
</dbReference>
<dbReference type="PANTHER" id="PTHR30069">
    <property type="entry name" value="TONB-DEPENDENT OUTER MEMBRANE RECEPTOR"/>
    <property type="match status" value="1"/>
</dbReference>
<name>A0A839UNT0_9GAMM</name>
<dbReference type="Pfam" id="PF13620">
    <property type="entry name" value="CarboxypepD_reg"/>
    <property type="match status" value="1"/>
</dbReference>
<dbReference type="InterPro" id="IPR036942">
    <property type="entry name" value="Beta-barrel_TonB_sf"/>
</dbReference>
<dbReference type="PANTHER" id="PTHR30069:SF46">
    <property type="entry name" value="OAR PROTEIN"/>
    <property type="match status" value="1"/>
</dbReference>
<keyword evidence="4" id="KW-0812">Transmembrane</keyword>
<evidence type="ECO:0000256" key="1">
    <source>
        <dbReference type="ARBA" id="ARBA00004571"/>
    </source>
</evidence>
<dbReference type="GO" id="GO:0009279">
    <property type="term" value="C:cell outer membrane"/>
    <property type="evidence" value="ECO:0007669"/>
    <property type="project" value="UniProtKB-SubCell"/>
</dbReference>
<dbReference type="EMBL" id="JACHXZ010000004">
    <property type="protein sequence ID" value="MBB3169492.1"/>
    <property type="molecule type" value="Genomic_DNA"/>
</dbReference>
<reference evidence="9 10" key="1">
    <citation type="submission" date="2020-08" db="EMBL/GenBank/DDBJ databases">
        <title>Genomic Encyclopedia of Type Strains, Phase III (KMG-III): the genomes of soil and plant-associated and newly described type strains.</title>
        <authorList>
            <person name="Whitman W."/>
        </authorList>
    </citation>
    <scope>NUCLEOTIDE SEQUENCE [LARGE SCALE GENOMIC DNA]</scope>
    <source>
        <strain evidence="9 10">CECT 8571</strain>
    </source>
</reference>
<evidence type="ECO:0000256" key="6">
    <source>
        <dbReference type="ARBA" id="ARBA00023237"/>
    </source>
</evidence>
<keyword evidence="6" id="KW-0998">Cell outer membrane</keyword>
<dbReference type="InterPro" id="IPR008969">
    <property type="entry name" value="CarboxyPept-like_regulatory"/>
</dbReference>
<sequence>MSFTNLTRKPLALSVLLALGGAEALAQDTSSGIRGLVTGPDGSPAANTRVVILHEPSNNTTEVVTNDSGRFTANGLRVGGPYKIVVDSNVYQDAQYEDIFLKLDDTFRFTAALQAGSLEEVVVTAEQMLRDRNSGTSSVFGADTIATSASMDRDIKDLVRMNPLAVVHPGSDSELSVAGMNPRFNSLTVDGISQNDDFGLNYNGYPTRRSPVSTQALEAISLDTTPYNVRASGFSGAQINAVTKSGDNDFHGSVFYETRSDSLGGTAEPDGQKGEKVDMDYEKTNWGATFSGPLMQDKLFFFTSYEKYESPTAQEWGPEGAGLANSVNLSEAGYDDIRAAINDTYSLDVGDWRASPQEEDEKLLIKLDWNISDDHRMSLTHQYTEGNSLEFSSSRSYQFYSAGGAYNKTETLQNWAVQVYSNWSDTFSSELSVNYKDVVTEQVSLNHGMPSIVVDHEDTDVFLGSDPNRHGNELTNERIGVEWVGELLMDDHTVSFGAKYDQFDAYNLYVYNANGTFEFDSLADVVAGNATVSYSNAYTNVKQDAAANLSMATVSLFAQDTWALSHDFEVTYGLRYETIGASEAPNANANFAATYGFSNQENLDGASILLPRIGFTWDVQDDLRVKGGVGRFSGGQPNVWLANSWSNDGVTYVSAGYNDYTGLTSLAIPADMLLSAADRGNGSTNVIDPNFDLPSDIRMSMEVEYQLPYEVDMSATYTYIKQENSVQWVDLAREQVGTTVDGGRKIYAMQRGNDYDLMLTNADDNGNSQIFTTSLFKQWDNGLAANFSYTNQNINEGTYGGSSTAHSNFRYAPTINRNEITMGTGNYQVEHRFVLNLNYNTELVDGYRSTFNLYMQRRSGKPFSWTLGAYRDDDLGDQSKFSSINNYLPYIPSGADDPAMNFDDGLSYNEIMEIVNAAGLAQYAGGYVPKNVGTQPWQTQMDLKFTQEIPGFMEGHRGVLEFTVHNVLDFMNDTGIYENNLGAIRYKRFNDQALVDYDVVDGQYIYDEAFGGTNLDNYDFYDAEASTWALKLGVRYEF</sequence>
<feature type="domain" description="TonB-dependent transporter Oar-like beta-barrel" evidence="8">
    <location>
        <begin position="356"/>
        <end position="969"/>
    </location>
</feature>
<feature type="chain" id="PRO_5032352129" evidence="7">
    <location>
        <begin position="27"/>
        <end position="1038"/>
    </location>
</feature>
<evidence type="ECO:0000313" key="9">
    <source>
        <dbReference type="EMBL" id="MBB3169492.1"/>
    </source>
</evidence>
<keyword evidence="3" id="KW-1134">Transmembrane beta strand</keyword>
<keyword evidence="5" id="KW-0472">Membrane</keyword>
<feature type="domain" description="TonB-dependent transporter Oar-like beta-barrel" evidence="8">
    <location>
        <begin position="242"/>
        <end position="313"/>
    </location>
</feature>
<dbReference type="Gene3D" id="2.60.40.1120">
    <property type="entry name" value="Carboxypeptidase-like, regulatory domain"/>
    <property type="match status" value="1"/>
</dbReference>
<dbReference type="GO" id="GO:0044718">
    <property type="term" value="P:siderophore transmembrane transport"/>
    <property type="evidence" value="ECO:0007669"/>
    <property type="project" value="TreeGrafter"/>
</dbReference>
<dbReference type="RefSeq" id="WP_183910999.1">
    <property type="nucleotide sequence ID" value="NZ_JACHXZ010000004.1"/>
</dbReference>
<dbReference type="InterPro" id="IPR037066">
    <property type="entry name" value="Plug_dom_sf"/>
</dbReference>
<keyword evidence="7" id="KW-0732">Signal</keyword>
<evidence type="ECO:0000256" key="2">
    <source>
        <dbReference type="ARBA" id="ARBA00022448"/>
    </source>
</evidence>
<keyword evidence="10" id="KW-1185">Reference proteome</keyword>
<dbReference type="Gene3D" id="2.170.130.10">
    <property type="entry name" value="TonB-dependent receptor, plug domain"/>
    <property type="match status" value="1"/>
</dbReference>
<organism evidence="9 10">
    <name type="scientific">Simiduia aestuariiviva</name>
    <dbReference type="NCBI Taxonomy" id="1510459"/>
    <lineage>
        <taxon>Bacteria</taxon>
        <taxon>Pseudomonadati</taxon>
        <taxon>Pseudomonadota</taxon>
        <taxon>Gammaproteobacteria</taxon>
        <taxon>Cellvibrionales</taxon>
        <taxon>Cellvibrionaceae</taxon>
        <taxon>Simiduia</taxon>
    </lineage>
</organism>
<dbReference type="InterPro" id="IPR039426">
    <property type="entry name" value="TonB-dep_rcpt-like"/>
</dbReference>
<dbReference type="GO" id="GO:0015344">
    <property type="term" value="F:siderophore uptake transmembrane transporter activity"/>
    <property type="evidence" value="ECO:0007669"/>
    <property type="project" value="TreeGrafter"/>
</dbReference>
<dbReference type="AlphaFoldDB" id="A0A839UNT0"/>
<keyword evidence="9" id="KW-0675">Receptor</keyword>
<feature type="signal peptide" evidence="7">
    <location>
        <begin position="1"/>
        <end position="26"/>
    </location>
</feature>
<gene>
    <name evidence="9" type="ORF">FHS30_002705</name>
</gene>
<keyword evidence="2" id="KW-0813">Transport</keyword>
<evidence type="ECO:0000259" key="8">
    <source>
        <dbReference type="Pfam" id="PF25183"/>
    </source>
</evidence>
<dbReference type="Proteomes" id="UP000559987">
    <property type="component" value="Unassembled WGS sequence"/>
</dbReference>